<sequence>MSRISDKLDKVNSLIDRSEFLPAFNLLNEIIIDNQANKKDIADAINLKGLIVAMYCPSLTEYEEDETGLIYFIKAYDYNPYEIGVLFNILSSFGELDMRQAYTRNNKHMFITAYDILKNELFDSLDDEMKEQLQNKTNQYCEFKEQMRDKPS</sequence>
<reference evidence="1 2" key="1">
    <citation type="submission" date="2018-06" db="EMBL/GenBank/DDBJ databases">
        <authorList>
            <consortium name="Pathogen Informatics"/>
            <person name="Doyle S."/>
        </authorList>
    </citation>
    <scope>NUCLEOTIDE SEQUENCE [LARGE SCALE GENOMIC DNA]</scope>
    <source>
        <strain evidence="1 2">NCTC10526</strain>
    </source>
</reference>
<dbReference type="STRING" id="1123034.GCA_000685805_02543"/>
<gene>
    <name evidence="1" type="ORF">NCTC10526_02748</name>
</gene>
<dbReference type="AlphaFoldDB" id="A0A379LPI9"/>
<protein>
    <submittedName>
        <fullName evidence="1">Uncharacterized protein</fullName>
    </submittedName>
</protein>
<evidence type="ECO:0000313" key="1">
    <source>
        <dbReference type="EMBL" id="SUD92351.1"/>
    </source>
</evidence>
<evidence type="ECO:0000313" key="2">
    <source>
        <dbReference type="Proteomes" id="UP000254123"/>
    </source>
</evidence>
<proteinExistence type="predicted"/>
<keyword evidence="2" id="KW-1185">Reference proteome</keyword>
<accession>A0A379LPI9</accession>
<dbReference type="EMBL" id="UGVC01000001">
    <property type="protein sequence ID" value="SUD92351.1"/>
    <property type="molecule type" value="Genomic_DNA"/>
</dbReference>
<dbReference type="RefSeq" id="WP_028859951.1">
    <property type="nucleotide sequence ID" value="NZ_CAJHAQ010000001.1"/>
</dbReference>
<name>A0A379LPI9_9GAMM</name>
<organism evidence="1 2">
    <name type="scientific">Psychrobacter phenylpyruvicus</name>
    <dbReference type="NCBI Taxonomy" id="29432"/>
    <lineage>
        <taxon>Bacteria</taxon>
        <taxon>Pseudomonadati</taxon>
        <taxon>Pseudomonadota</taxon>
        <taxon>Gammaproteobacteria</taxon>
        <taxon>Moraxellales</taxon>
        <taxon>Moraxellaceae</taxon>
        <taxon>Psychrobacter</taxon>
    </lineage>
</organism>
<dbReference type="Proteomes" id="UP000254123">
    <property type="component" value="Unassembled WGS sequence"/>
</dbReference>